<evidence type="ECO:0000313" key="2">
    <source>
        <dbReference type="EMBL" id="CAD6444229.1"/>
    </source>
</evidence>
<organism evidence="2 3">
    <name type="scientific">Sclerotinia trifoliorum</name>
    <dbReference type="NCBI Taxonomy" id="28548"/>
    <lineage>
        <taxon>Eukaryota</taxon>
        <taxon>Fungi</taxon>
        <taxon>Dikarya</taxon>
        <taxon>Ascomycota</taxon>
        <taxon>Pezizomycotina</taxon>
        <taxon>Leotiomycetes</taxon>
        <taxon>Helotiales</taxon>
        <taxon>Sclerotiniaceae</taxon>
        <taxon>Sclerotinia</taxon>
    </lineage>
</organism>
<dbReference type="Pfam" id="PF13302">
    <property type="entry name" value="Acetyltransf_3"/>
    <property type="match status" value="1"/>
</dbReference>
<reference evidence="2" key="1">
    <citation type="submission" date="2020-10" db="EMBL/GenBank/DDBJ databases">
        <authorList>
            <person name="Kusch S."/>
        </authorList>
    </citation>
    <scope>NUCLEOTIDE SEQUENCE</scope>
    <source>
        <strain evidence="2">SwB9</strain>
    </source>
</reference>
<comment type="caution">
    <text evidence="2">The sequence shown here is derived from an EMBL/GenBank/DDBJ whole genome shotgun (WGS) entry which is preliminary data.</text>
</comment>
<dbReference type="GO" id="GO:0008999">
    <property type="term" value="F:protein-N-terminal-alanine acetyltransferase activity"/>
    <property type="evidence" value="ECO:0007669"/>
    <property type="project" value="TreeGrafter"/>
</dbReference>
<sequence>MTRPEIPPVSLYPADFETSFPTVSPDSPPFPSLIPLSHTTKRISLIPLSLDHIPDLWKHVGGEEKYMLYKYMPGGPFNTIEEFTTYLTWLIDYSQSEFVNWVVVLPSGEAVGIISLLNIVPSQRRIEVGHLLFSKSLQRTTEATEACYVLMEYVFGLGYERVEWKCNAQNVASKRAAERLGFVGEGVFRRHMVIRGRTRDSWYGSVILEEMELVKKALVEWLKAENFDEGKQKRKVEEIREEVARGLN</sequence>
<dbReference type="InterPro" id="IPR051908">
    <property type="entry name" value="Ribosomal_N-acetyltransferase"/>
</dbReference>
<dbReference type="AlphaFoldDB" id="A0A8H2VSH5"/>
<dbReference type="InterPro" id="IPR000182">
    <property type="entry name" value="GNAT_dom"/>
</dbReference>
<accession>A0A8H2VSH5</accession>
<dbReference type="Proteomes" id="UP000624404">
    <property type="component" value="Unassembled WGS sequence"/>
</dbReference>
<name>A0A8H2VSH5_9HELO</name>
<dbReference type="FunFam" id="3.40.630.30:FF:000047">
    <property type="entry name" value="Acetyltransferase, GNAT family"/>
    <property type="match status" value="1"/>
</dbReference>
<dbReference type="GO" id="GO:1990189">
    <property type="term" value="F:protein N-terminal-serine acetyltransferase activity"/>
    <property type="evidence" value="ECO:0007669"/>
    <property type="project" value="TreeGrafter"/>
</dbReference>
<proteinExistence type="predicted"/>
<dbReference type="OrthoDB" id="41238at2759"/>
<gene>
    <name evidence="2" type="ORF">SCLTRI_LOCUS4021</name>
</gene>
<evidence type="ECO:0000259" key="1">
    <source>
        <dbReference type="PROSITE" id="PS51186"/>
    </source>
</evidence>
<dbReference type="PROSITE" id="PS51186">
    <property type="entry name" value="GNAT"/>
    <property type="match status" value="1"/>
</dbReference>
<dbReference type="InterPro" id="IPR016181">
    <property type="entry name" value="Acyl_CoA_acyltransferase"/>
</dbReference>
<dbReference type="Gene3D" id="3.40.630.30">
    <property type="match status" value="1"/>
</dbReference>
<evidence type="ECO:0000313" key="3">
    <source>
        <dbReference type="Proteomes" id="UP000624404"/>
    </source>
</evidence>
<protein>
    <submittedName>
        <fullName evidence="2">244a8e07-9fb9-48b2-b251-b35e69ca403a-CDS</fullName>
    </submittedName>
</protein>
<dbReference type="EMBL" id="CAJHIA010000011">
    <property type="protein sequence ID" value="CAD6444229.1"/>
    <property type="molecule type" value="Genomic_DNA"/>
</dbReference>
<dbReference type="SUPFAM" id="SSF55729">
    <property type="entry name" value="Acyl-CoA N-acyltransferases (Nat)"/>
    <property type="match status" value="1"/>
</dbReference>
<keyword evidence="3" id="KW-1185">Reference proteome</keyword>
<feature type="domain" description="N-acetyltransferase" evidence="1">
    <location>
        <begin position="41"/>
        <end position="200"/>
    </location>
</feature>
<dbReference type="PANTHER" id="PTHR43441">
    <property type="entry name" value="RIBOSOMAL-PROTEIN-SERINE ACETYLTRANSFERASE"/>
    <property type="match status" value="1"/>
</dbReference>
<dbReference type="PANTHER" id="PTHR43441:SF2">
    <property type="entry name" value="FAMILY ACETYLTRANSFERASE, PUTATIVE (AFU_ORTHOLOGUE AFUA_7G00850)-RELATED"/>
    <property type="match status" value="1"/>
</dbReference>